<dbReference type="Gene3D" id="3.40.50.1700">
    <property type="entry name" value="Glycoside hydrolase family 3 C-terminal domain"/>
    <property type="match status" value="1"/>
</dbReference>
<dbReference type="Pfam" id="PF01915">
    <property type="entry name" value="Glyco_hydro_3_C"/>
    <property type="match status" value="1"/>
</dbReference>
<dbReference type="InterPro" id="IPR002772">
    <property type="entry name" value="Glyco_hydro_3_C"/>
</dbReference>
<dbReference type="Pfam" id="PF14310">
    <property type="entry name" value="Fn3-like"/>
    <property type="match status" value="1"/>
</dbReference>
<name>A0A1H9TKJ9_9PSEU</name>
<dbReference type="PRINTS" id="PR00133">
    <property type="entry name" value="GLHYDRLASE3"/>
</dbReference>
<comment type="similarity">
    <text evidence="2">Belongs to the glycosyl hydrolase 3 family.</text>
</comment>
<dbReference type="InterPro" id="IPR013783">
    <property type="entry name" value="Ig-like_fold"/>
</dbReference>
<evidence type="ECO:0000313" key="8">
    <source>
        <dbReference type="EMBL" id="SER97658.1"/>
    </source>
</evidence>
<dbReference type="AlphaFoldDB" id="A0A1H9TKJ9"/>
<dbReference type="InterPro" id="IPR001764">
    <property type="entry name" value="Glyco_hydro_3_N"/>
</dbReference>
<dbReference type="InterPro" id="IPR036962">
    <property type="entry name" value="Glyco_hydro_3_N_sf"/>
</dbReference>
<evidence type="ECO:0000256" key="6">
    <source>
        <dbReference type="ARBA" id="ARBA00023295"/>
    </source>
</evidence>
<evidence type="ECO:0000256" key="3">
    <source>
        <dbReference type="ARBA" id="ARBA00012744"/>
    </source>
</evidence>
<keyword evidence="5" id="KW-0378">Hydrolase</keyword>
<dbReference type="PANTHER" id="PTHR30620">
    <property type="entry name" value="PERIPLASMIC BETA-GLUCOSIDASE-RELATED"/>
    <property type="match status" value="1"/>
</dbReference>
<keyword evidence="6" id="KW-0326">Glycosidase</keyword>
<dbReference type="SUPFAM" id="SSF52279">
    <property type="entry name" value="Beta-D-glucan exohydrolase, C-terminal domain"/>
    <property type="match status" value="1"/>
</dbReference>
<evidence type="ECO:0000259" key="7">
    <source>
        <dbReference type="SMART" id="SM01217"/>
    </source>
</evidence>
<dbReference type="Pfam" id="PF00933">
    <property type="entry name" value="Glyco_hydro_3"/>
    <property type="match status" value="1"/>
</dbReference>
<dbReference type="Gene3D" id="2.60.40.10">
    <property type="entry name" value="Immunoglobulins"/>
    <property type="match status" value="1"/>
</dbReference>
<dbReference type="OrthoDB" id="9803863at2"/>
<keyword evidence="9" id="KW-1185">Reference proteome</keyword>
<dbReference type="GO" id="GO:0009251">
    <property type="term" value="P:glucan catabolic process"/>
    <property type="evidence" value="ECO:0007669"/>
    <property type="project" value="TreeGrafter"/>
</dbReference>
<evidence type="ECO:0000256" key="5">
    <source>
        <dbReference type="ARBA" id="ARBA00022801"/>
    </source>
</evidence>
<proteinExistence type="inferred from homology"/>
<feature type="domain" description="Fibronectin type III-like" evidence="7">
    <location>
        <begin position="675"/>
        <end position="748"/>
    </location>
</feature>
<evidence type="ECO:0000256" key="4">
    <source>
        <dbReference type="ARBA" id="ARBA00022729"/>
    </source>
</evidence>
<gene>
    <name evidence="8" type="ORF">SAMN05216188_118177</name>
</gene>
<dbReference type="InterPro" id="IPR051915">
    <property type="entry name" value="Cellulose_Degrad_GH3"/>
</dbReference>
<dbReference type="Gene3D" id="3.20.20.300">
    <property type="entry name" value="Glycoside hydrolase, family 3, N-terminal domain"/>
    <property type="match status" value="1"/>
</dbReference>
<dbReference type="InterPro" id="IPR036881">
    <property type="entry name" value="Glyco_hydro_3_C_sf"/>
</dbReference>
<protein>
    <recommendedName>
        <fullName evidence="3">beta-glucosidase</fullName>
        <ecNumber evidence="3">3.2.1.21</ecNumber>
    </recommendedName>
</protein>
<dbReference type="EC" id="3.2.1.21" evidence="3"/>
<dbReference type="SMART" id="SM01217">
    <property type="entry name" value="Fn3_like"/>
    <property type="match status" value="1"/>
</dbReference>
<accession>A0A1H9TKJ9</accession>
<dbReference type="Proteomes" id="UP000199352">
    <property type="component" value="Unassembled WGS sequence"/>
</dbReference>
<dbReference type="PANTHER" id="PTHR30620:SF16">
    <property type="entry name" value="LYSOSOMAL BETA GLUCOSIDASE"/>
    <property type="match status" value="1"/>
</dbReference>
<dbReference type="STRING" id="402600.SAMN05216188_118177"/>
<organism evidence="8 9">
    <name type="scientific">Lentzea xinjiangensis</name>
    <dbReference type="NCBI Taxonomy" id="402600"/>
    <lineage>
        <taxon>Bacteria</taxon>
        <taxon>Bacillati</taxon>
        <taxon>Actinomycetota</taxon>
        <taxon>Actinomycetes</taxon>
        <taxon>Pseudonocardiales</taxon>
        <taxon>Pseudonocardiaceae</taxon>
        <taxon>Lentzea</taxon>
    </lineage>
</organism>
<dbReference type="SUPFAM" id="SSF51445">
    <property type="entry name" value="(Trans)glycosidases"/>
    <property type="match status" value="1"/>
</dbReference>
<dbReference type="RefSeq" id="WP_143116346.1">
    <property type="nucleotide sequence ID" value="NZ_FOFR01000018.1"/>
</dbReference>
<reference evidence="9" key="1">
    <citation type="submission" date="2016-10" db="EMBL/GenBank/DDBJ databases">
        <authorList>
            <person name="Varghese N."/>
            <person name="Submissions S."/>
        </authorList>
    </citation>
    <scope>NUCLEOTIDE SEQUENCE [LARGE SCALE GENOMIC DNA]</scope>
    <source>
        <strain evidence="9">CGMCC 4.3525</strain>
    </source>
</reference>
<dbReference type="GO" id="GO:0008422">
    <property type="term" value="F:beta-glucosidase activity"/>
    <property type="evidence" value="ECO:0007669"/>
    <property type="project" value="UniProtKB-EC"/>
</dbReference>
<dbReference type="InterPro" id="IPR026891">
    <property type="entry name" value="Fn3-like"/>
</dbReference>
<dbReference type="EMBL" id="FOFR01000018">
    <property type="protein sequence ID" value="SER97658.1"/>
    <property type="molecule type" value="Genomic_DNA"/>
</dbReference>
<comment type="catalytic activity">
    <reaction evidence="1">
        <text>Hydrolysis of terminal, non-reducing beta-D-glucosyl residues with release of beta-D-glucose.</text>
        <dbReference type="EC" id="3.2.1.21"/>
    </reaction>
</comment>
<evidence type="ECO:0000256" key="2">
    <source>
        <dbReference type="ARBA" id="ARBA00005336"/>
    </source>
</evidence>
<sequence>MSLFSRKRAGLGVLGVAVVIASLTPAGGVAAGKEIYLDARASTERRVEDLLRRMTLEEKIGQMAQIRVGKLRGDCNNANGPLVESCLKAVLSDAHVGSILSGGGDAPVENTPRAWAEMNNAIQRYALEHNRLKIPIIYGSDGVHGHNNVISATMFPHQIGLGATWNPGLQERIGVSASKALRATGVFWNFAPVSDIARDTRWGRYYETYGEDPFLSGELAAANVRGQQTRVEDTAQLAATAKHFAGYSAPGNGHDRAAAQIPVRQLQDVVLPSFQAQFDAGVKTVMINSGSLNGVPVHASKYMLQTQLRDRMGFKGVAVSDWQDMRYLVDRHKVAPDYKTAIAMSVNAGVDMAMEPSNAAEFTSLLLANVRDGSVSRGRIDQAVRRVLKLKFDLGLFEKPYADPAKADGNVVNADRGLARQAAAESAVLLKNDGVLPLSGAARKIVVTGETADDVRRQLGGWTVEWQGVPENSPLPPTATVLTGVREAAPGASVVHAPTPAAAVAESAGADAVVVVLGEKPGAEGPADTETPALTAAQQAWVDAVQATGKPVVVVLLTARPQVLGAAEDANALVAGWLPGSEGGRALADVLFGAVNPSGKLPVSWPKALGDPTLTYDQLPGANTAADAKYDPLYAFGHGLSYTSFATSGTTVSVDRRAGVVKFTAANTGGRAGTAIVPVYVRQPASPVLTPDLRLVGFTRVELAAGQSKQVEVPFELSRLALTVGDVDGGGRREVARGAYEAVVGAEKAAFTVR</sequence>
<evidence type="ECO:0000313" key="9">
    <source>
        <dbReference type="Proteomes" id="UP000199352"/>
    </source>
</evidence>
<evidence type="ECO:0000256" key="1">
    <source>
        <dbReference type="ARBA" id="ARBA00000448"/>
    </source>
</evidence>
<dbReference type="InterPro" id="IPR017853">
    <property type="entry name" value="GH"/>
</dbReference>
<keyword evidence="4" id="KW-0732">Signal</keyword>